<name>A0A2W5AF65_9SPHN</name>
<dbReference type="GO" id="GO:0003755">
    <property type="term" value="F:peptidyl-prolyl cis-trans isomerase activity"/>
    <property type="evidence" value="ECO:0007669"/>
    <property type="project" value="UniProtKB-KW"/>
</dbReference>
<accession>A0A2W5AF65</accession>
<evidence type="ECO:0000313" key="5">
    <source>
        <dbReference type="EMBL" id="PZO91767.1"/>
    </source>
</evidence>
<dbReference type="InterPro" id="IPR002130">
    <property type="entry name" value="Cyclophilin-type_PPIase_dom"/>
</dbReference>
<evidence type="ECO:0000256" key="1">
    <source>
        <dbReference type="ARBA" id="ARBA00013194"/>
    </source>
</evidence>
<reference evidence="5 6" key="1">
    <citation type="submission" date="2017-08" db="EMBL/GenBank/DDBJ databases">
        <title>Infants hospitalized years apart are colonized by the same room-sourced microbial strains.</title>
        <authorList>
            <person name="Brooks B."/>
            <person name="Olm M.R."/>
            <person name="Firek B.A."/>
            <person name="Baker R."/>
            <person name="Thomas B.C."/>
            <person name="Morowitz M.J."/>
            <person name="Banfield J.F."/>
        </authorList>
    </citation>
    <scope>NUCLEOTIDE SEQUENCE [LARGE SCALE GENOMIC DNA]</scope>
    <source>
        <strain evidence="5">S2_018_000_R2_101</strain>
    </source>
</reference>
<dbReference type="PROSITE" id="PS50072">
    <property type="entry name" value="CSA_PPIASE_2"/>
    <property type="match status" value="1"/>
</dbReference>
<dbReference type="Gene3D" id="2.40.100.10">
    <property type="entry name" value="Cyclophilin-like"/>
    <property type="match status" value="1"/>
</dbReference>
<gene>
    <name evidence="5" type="ORF">DI623_02180</name>
</gene>
<dbReference type="Pfam" id="PF00160">
    <property type="entry name" value="Pro_isomerase"/>
    <property type="match status" value="1"/>
</dbReference>
<dbReference type="EC" id="5.2.1.8" evidence="1"/>
<protein>
    <recommendedName>
        <fullName evidence="1">peptidylprolyl isomerase</fullName>
        <ecNumber evidence="1">5.2.1.8</ecNumber>
    </recommendedName>
</protein>
<dbReference type="AlphaFoldDB" id="A0A2W5AF65"/>
<evidence type="ECO:0000259" key="4">
    <source>
        <dbReference type="PROSITE" id="PS50072"/>
    </source>
</evidence>
<dbReference type="InterPro" id="IPR029000">
    <property type="entry name" value="Cyclophilin-like_dom_sf"/>
</dbReference>
<evidence type="ECO:0000256" key="3">
    <source>
        <dbReference type="ARBA" id="ARBA00023235"/>
    </source>
</evidence>
<evidence type="ECO:0000313" key="6">
    <source>
        <dbReference type="Proteomes" id="UP000249066"/>
    </source>
</evidence>
<evidence type="ECO:0000256" key="2">
    <source>
        <dbReference type="ARBA" id="ARBA00023110"/>
    </source>
</evidence>
<dbReference type="Proteomes" id="UP000249066">
    <property type="component" value="Unassembled WGS sequence"/>
</dbReference>
<organism evidence="5 6">
    <name type="scientific">Sphingomonas sanxanigenens</name>
    <dbReference type="NCBI Taxonomy" id="397260"/>
    <lineage>
        <taxon>Bacteria</taxon>
        <taxon>Pseudomonadati</taxon>
        <taxon>Pseudomonadota</taxon>
        <taxon>Alphaproteobacteria</taxon>
        <taxon>Sphingomonadales</taxon>
        <taxon>Sphingomonadaceae</taxon>
        <taxon>Sphingomonas</taxon>
    </lineage>
</organism>
<dbReference type="SUPFAM" id="SSF50891">
    <property type="entry name" value="Cyclophilin-like"/>
    <property type="match status" value="1"/>
</dbReference>
<dbReference type="InterPro" id="IPR044665">
    <property type="entry name" value="E_coli_cyclophilin_A-like"/>
</dbReference>
<comment type="caution">
    <text evidence="5">The sequence shown here is derived from an EMBL/GenBank/DDBJ whole genome shotgun (WGS) entry which is preliminary data.</text>
</comment>
<dbReference type="PANTHER" id="PTHR43246">
    <property type="entry name" value="PEPTIDYL-PROLYL CIS-TRANS ISOMERASE CYP38, CHLOROPLASTIC"/>
    <property type="match status" value="1"/>
</dbReference>
<dbReference type="EMBL" id="QFNN01000005">
    <property type="protein sequence ID" value="PZO91767.1"/>
    <property type="molecule type" value="Genomic_DNA"/>
</dbReference>
<sequence length="221" mass="23093">MIAALLAVAAPAFAQTAPETAPAPAATPAPAEDLPRVAIVTADGTIVVALEIRKAPITSANFLRYVDQKRFDGATFYRALTVKGGNGEGLIQGGVSNDPKKVLPPIKHEPTTLTGLSHVDGTISMARHEPGSAQGEFFITLGSMTYIDADPKAAGDNLGFAAFGHVVEGMDVAKKILAEPISTTDTSPMKGEILARPVKIISARRVKQGERAEPRTSLRGA</sequence>
<feature type="domain" description="PPIase cyclophilin-type" evidence="4">
    <location>
        <begin position="44"/>
        <end position="208"/>
    </location>
</feature>
<proteinExistence type="predicted"/>
<keyword evidence="3 5" id="KW-0413">Isomerase</keyword>
<keyword evidence="2" id="KW-0697">Rotamase</keyword>